<evidence type="ECO:0000256" key="2">
    <source>
        <dbReference type="SAM" id="MobiDB-lite"/>
    </source>
</evidence>
<dbReference type="Proteomes" id="UP000051952">
    <property type="component" value="Unassembled WGS sequence"/>
</dbReference>
<feature type="region of interest" description="Disordered" evidence="2">
    <location>
        <begin position="239"/>
        <end position="265"/>
    </location>
</feature>
<dbReference type="AlphaFoldDB" id="A0A0S4IR58"/>
<accession>A0A0S4IR58</accession>
<reference evidence="4" key="1">
    <citation type="submission" date="2015-09" db="EMBL/GenBank/DDBJ databases">
        <authorList>
            <consortium name="Pathogen Informatics"/>
        </authorList>
    </citation>
    <scope>NUCLEOTIDE SEQUENCE [LARGE SCALE GENOMIC DNA]</scope>
    <source>
        <strain evidence="4">Lake Konstanz</strain>
    </source>
</reference>
<keyword evidence="4" id="KW-1185">Reference proteome</keyword>
<evidence type="ECO:0008006" key="5">
    <source>
        <dbReference type="Google" id="ProtNLM"/>
    </source>
</evidence>
<feature type="coiled-coil region" evidence="1">
    <location>
        <begin position="102"/>
        <end position="129"/>
    </location>
</feature>
<gene>
    <name evidence="3" type="ORF">BSAL_61255</name>
</gene>
<protein>
    <recommendedName>
        <fullName evidence="5">WW domain-containing protein</fullName>
    </recommendedName>
</protein>
<dbReference type="VEuPathDB" id="TriTrypDB:BSAL_61255"/>
<dbReference type="EMBL" id="CYKH01000296">
    <property type="protein sequence ID" value="CUF31374.1"/>
    <property type="molecule type" value="Genomic_DNA"/>
</dbReference>
<evidence type="ECO:0000256" key="1">
    <source>
        <dbReference type="SAM" id="Coils"/>
    </source>
</evidence>
<proteinExistence type="predicted"/>
<keyword evidence="1" id="KW-0175">Coiled coil</keyword>
<sequence>MASPSNQLQPPYPLTHLERRALERGDWTLVWNQADERVYFFNPTTRQATRHLQPVLLLSAGGSTAGGFPSKNNIGSSNQHHHNTAAVPIGAALPPVPPADSVESLRASLEQKSRELATADSLIRLLQQENLLIRYAVLSQPSSSKSQLTLSTYNNNATAQSPLLLCSRCQHTEVSASMTLPSSLHAMSSDALNVLIASPLKTLNIQPVAHTPAATEERTSYPLLSHTPLTIDPRALAAVGTSPVSGGAHPSPSRTPTSQSQQEALQDRIRMLEKQLQSLTTVHLELLSHVQLQR</sequence>
<organism evidence="3 4">
    <name type="scientific">Bodo saltans</name>
    <name type="common">Flagellated protozoan</name>
    <dbReference type="NCBI Taxonomy" id="75058"/>
    <lineage>
        <taxon>Eukaryota</taxon>
        <taxon>Discoba</taxon>
        <taxon>Euglenozoa</taxon>
        <taxon>Kinetoplastea</taxon>
        <taxon>Metakinetoplastina</taxon>
        <taxon>Eubodonida</taxon>
        <taxon>Bodonidae</taxon>
        <taxon>Bodo</taxon>
    </lineage>
</organism>
<feature type="compositionally biased region" description="Low complexity" evidence="2">
    <location>
        <begin position="250"/>
        <end position="262"/>
    </location>
</feature>
<name>A0A0S4IR58_BODSA</name>
<evidence type="ECO:0000313" key="3">
    <source>
        <dbReference type="EMBL" id="CUF31374.1"/>
    </source>
</evidence>
<evidence type="ECO:0000313" key="4">
    <source>
        <dbReference type="Proteomes" id="UP000051952"/>
    </source>
</evidence>